<feature type="transmembrane region" description="Helical" evidence="1">
    <location>
        <begin position="40"/>
        <end position="61"/>
    </location>
</feature>
<gene>
    <name evidence="3" type="ORF">H1S01_09020</name>
</gene>
<dbReference type="RefSeq" id="WP_188039829.1">
    <property type="nucleotide sequence ID" value="NZ_JACVHF010000007.1"/>
</dbReference>
<dbReference type="Gene3D" id="3.40.50.620">
    <property type="entry name" value="HUPs"/>
    <property type="match status" value="1"/>
</dbReference>
<keyword evidence="4" id="KW-1185">Reference proteome</keyword>
<evidence type="ECO:0000313" key="4">
    <source>
        <dbReference type="Proteomes" id="UP000617402"/>
    </source>
</evidence>
<organism evidence="3 4">
    <name type="scientific">Heliobacterium chlorum</name>
    <dbReference type="NCBI Taxonomy" id="2698"/>
    <lineage>
        <taxon>Bacteria</taxon>
        <taxon>Bacillati</taxon>
        <taxon>Bacillota</taxon>
        <taxon>Clostridia</taxon>
        <taxon>Eubacteriales</taxon>
        <taxon>Heliobacteriaceae</taxon>
        <taxon>Heliobacterium</taxon>
    </lineage>
</organism>
<dbReference type="InterPro" id="IPR014729">
    <property type="entry name" value="Rossmann-like_a/b/a_fold"/>
</dbReference>
<feature type="transmembrane region" description="Helical" evidence="1">
    <location>
        <begin position="7"/>
        <end position="28"/>
    </location>
</feature>
<dbReference type="InterPro" id="IPR051599">
    <property type="entry name" value="Cell_Envelope_Assoc"/>
</dbReference>
<keyword evidence="1" id="KW-1133">Transmembrane helix</keyword>
<dbReference type="Pfam" id="PF02698">
    <property type="entry name" value="DUF218"/>
    <property type="match status" value="1"/>
</dbReference>
<dbReference type="EMBL" id="JACVHF010000007">
    <property type="protein sequence ID" value="MBC9784651.1"/>
    <property type="molecule type" value="Genomic_DNA"/>
</dbReference>
<feature type="domain" description="DUF218" evidence="2">
    <location>
        <begin position="77"/>
        <end position="243"/>
    </location>
</feature>
<comment type="caution">
    <text evidence="3">The sequence shown here is derived from an EMBL/GenBank/DDBJ whole genome shotgun (WGS) entry which is preliminary data.</text>
</comment>
<dbReference type="PANTHER" id="PTHR30336">
    <property type="entry name" value="INNER MEMBRANE PROTEIN, PROBABLE PERMEASE"/>
    <property type="match status" value="1"/>
</dbReference>
<reference evidence="3 4" key="1">
    <citation type="submission" date="2020-07" db="EMBL/GenBank/DDBJ databases">
        <title>Draft whole-genome sequence of Heliobacterium chlorum DSM 3682, type strain.</title>
        <authorList>
            <person name="Kyndt J.A."/>
            <person name="Meyer T.E."/>
            <person name="Imhoff J.F."/>
        </authorList>
    </citation>
    <scope>NUCLEOTIDE SEQUENCE [LARGE SCALE GENOMIC DNA]</scope>
    <source>
        <strain evidence="3 4">DSM 3682</strain>
    </source>
</reference>
<evidence type="ECO:0000256" key="1">
    <source>
        <dbReference type="SAM" id="Phobius"/>
    </source>
</evidence>
<protein>
    <submittedName>
        <fullName evidence="3">YdcF family protein</fullName>
    </submittedName>
</protein>
<evidence type="ECO:0000313" key="3">
    <source>
        <dbReference type="EMBL" id="MBC9784651.1"/>
    </source>
</evidence>
<sequence>MLFLIKFLYSFLLPPGLFVVILVFVSAWDFYRRKKSSAYISIWLAFLIYALSVPIIGDLFIRSLESRFTPPTSVNGDVIVLLGGGATSDTPDVDGTGQLTGSSANRMLTAARLHRQTGLPIILSAGQVYNDTGNESLIARRQLISLGIPEDKLIVEGNSRNTEENARFTKSLLDEKGFSRPLLVTSAFHMERSVLNFEKVGISVQPYPTDYKTNTGSTFYLNKLAPSADTLLNVSLASKEYLGIFALNLGL</sequence>
<dbReference type="Proteomes" id="UP000617402">
    <property type="component" value="Unassembled WGS sequence"/>
</dbReference>
<keyword evidence="1" id="KW-0472">Membrane</keyword>
<keyword evidence="1" id="KW-0812">Transmembrane</keyword>
<dbReference type="PANTHER" id="PTHR30336:SF4">
    <property type="entry name" value="ENVELOPE BIOGENESIS FACTOR ELYC"/>
    <property type="match status" value="1"/>
</dbReference>
<proteinExistence type="predicted"/>
<name>A0ABR7T1W3_HELCL</name>
<accession>A0ABR7T1W3</accession>
<dbReference type="InterPro" id="IPR003848">
    <property type="entry name" value="DUF218"/>
</dbReference>
<dbReference type="CDD" id="cd06259">
    <property type="entry name" value="YdcF-like"/>
    <property type="match status" value="1"/>
</dbReference>
<evidence type="ECO:0000259" key="2">
    <source>
        <dbReference type="Pfam" id="PF02698"/>
    </source>
</evidence>